<evidence type="ECO:0000256" key="9">
    <source>
        <dbReference type="ARBA" id="ARBA00022984"/>
    </source>
</evidence>
<feature type="compositionally biased region" description="Gly residues" evidence="14">
    <location>
        <begin position="681"/>
        <end position="733"/>
    </location>
</feature>
<dbReference type="InterPro" id="IPR012338">
    <property type="entry name" value="Beta-lactam/transpept-like"/>
</dbReference>
<protein>
    <submittedName>
        <fullName evidence="17">Membrane peptidoglycan carboxypeptidase</fullName>
    </submittedName>
</protein>
<dbReference type="Pfam" id="PF00905">
    <property type="entry name" value="Transpeptidase"/>
    <property type="match status" value="1"/>
</dbReference>
<dbReference type="GO" id="GO:0071555">
    <property type="term" value="P:cell wall organization"/>
    <property type="evidence" value="ECO:0007669"/>
    <property type="project" value="UniProtKB-KW"/>
</dbReference>
<dbReference type="SUPFAM" id="SSF56601">
    <property type="entry name" value="beta-lactamase/transpeptidase-like"/>
    <property type="match status" value="1"/>
</dbReference>
<dbReference type="Pfam" id="PF00912">
    <property type="entry name" value="Transgly"/>
    <property type="match status" value="1"/>
</dbReference>
<feature type="domain" description="Glycosyl transferase family 51" evidence="16">
    <location>
        <begin position="57"/>
        <end position="242"/>
    </location>
</feature>
<keyword evidence="6" id="KW-0808">Transferase</keyword>
<dbReference type="AlphaFoldDB" id="A0A2M9BHJ2"/>
<comment type="catalytic activity">
    <reaction evidence="13">
        <text>[GlcNAc-(1-&gt;4)-Mur2Ac(oyl-L-Ala-gamma-D-Glu-L-Lys-D-Ala-D-Ala)](n)-di-trans,octa-cis-undecaprenyl diphosphate + beta-D-GlcNAc-(1-&gt;4)-Mur2Ac(oyl-L-Ala-gamma-D-Glu-L-Lys-D-Ala-D-Ala)-di-trans,octa-cis-undecaprenyl diphosphate = [GlcNAc-(1-&gt;4)-Mur2Ac(oyl-L-Ala-gamma-D-Glu-L-Lys-D-Ala-D-Ala)](n+1)-di-trans,octa-cis-undecaprenyl diphosphate + di-trans,octa-cis-undecaprenyl diphosphate + H(+)</text>
        <dbReference type="Rhea" id="RHEA:23708"/>
        <dbReference type="Rhea" id="RHEA-COMP:9602"/>
        <dbReference type="Rhea" id="RHEA-COMP:9603"/>
        <dbReference type="ChEBI" id="CHEBI:15378"/>
        <dbReference type="ChEBI" id="CHEBI:58405"/>
        <dbReference type="ChEBI" id="CHEBI:60033"/>
        <dbReference type="ChEBI" id="CHEBI:78435"/>
        <dbReference type="EC" id="2.4.99.28"/>
    </reaction>
</comment>
<evidence type="ECO:0000313" key="17">
    <source>
        <dbReference type="EMBL" id="PJJ57403.1"/>
    </source>
</evidence>
<evidence type="ECO:0000256" key="6">
    <source>
        <dbReference type="ARBA" id="ARBA00022679"/>
    </source>
</evidence>
<dbReference type="GO" id="GO:0009252">
    <property type="term" value="P:peptidoglycan biosynthetic process"/>
    <property type="evidence" value="ECO:0007669"/>
    <property type="project" value="UniProtKB-KW"/>
</dbReference>
<gene>
    <name evidence="17" type="ORF">CLV56_1631</name>
</gene>
<comment type="similarity">
    <text evidence="1">In the C-terminal section; belongs to the transpeptidase family.</text>
</comment>
<dbReference type="InterPro" id="IPR023346">
    <property type="entry name" value="Lysozyme-like_dom_sf"/>
</dbReference>
<feature type="region of interest" description="Disordered" evidence="14">
    <location>
        <begin position="657"/>
        <end position="733"/>
    </location>
</feature>
<keyword evidence="10" id="KW-0511">Multifunctional enzyme</keyword>
<evidence type="ECO:0000256" key="2">
    <source>
        <dbReference type="ARBA" id="ARBA00007739"/>
    </source>
</evidence>
<keyword evidence="11" id="KW-0961">Cell wall biogenesis/degradation</keyword>
<dbReference type="PANTHER" id="PTHR32282:SF33">
    <property type="entry name" value="PEPTIDOGLYCAN GLYCOSYLTRANSFERASE"/>
    <property type="match status" value="1"/>
</dbReference>
<accession>A0A2M9BHJ2</accession>
<evidence type="ECO:0000256" key="3">
    <source>
        <dbReference type="ARBA" id="ARBA00022645"/>
    </source>
</evidence>
<evidence type="ECO:0000256" key="12">
    <source>
        <dbReference type="ARBA" id="ARBA00034000"/>
    </source>
</evidence>
<evidence type="ECO:0000313" key="18">
    <source>
        <dbReference type="Proteomes" id="UP000230842"/>
    </source>
</evidence>
<dbReference type="SUPFAM" id="SSF53955">
    <property type="entry name" value="Lysozyme-like"/>
    <property type="match status" value="1"/>
</dbReference>
<dbReference type="GO" id="GO:0008658">
    <property type="term" value="F:penicillin binding"/>
    <property type="evidence" value="ECO:0007669"/>
    <property type="project" value="InterPro"/>
</dbReference>
<dbReference type="PANTHER" id="PTHR32282">
    <property type="entry name" value="BINDING PROTEIN TRANSPEPTIDASE, PUTATIVE-RELATED"/>
    <property type="match status" value="1"/>
</dbReference>
<evidence type="ECO:0000256" key="7">
    <source>
        <dbReference type="ARBA" id="ARBA00022801"/>
    </source>
</evidence>
<organism evidence="17 18">
    <name type="scientific">Mumia flava</name>
    <dbReference type="NCBI Taxonomy" id="1348852"/>
    <lineage>
        <taxon>Bacteria</taxon>
        <taxon>Bacillati</taxon>
        <taxon>Actinomycetota</taxon>
        <taxon>Actinomycetes</taxon>
        <taxon>Propionibacteriales</taxon>
        <taxon>Nocardioidaceae</taxon>
        <taxon>Mumia</taxon>
    </lineage>
</organism>
<comment type="caution">
    <text evidence="17">The sequence shown here is derived from an EMBL/GenBank/DDBJ whole genome shotgun (WGS) entry which is preliminary data.</text>
</comment>
<evidence type="ECO:0000256" key="4">
    <source>
        <dbReference type="ARBA" id="ARBA00022670"/>
    </source>
</evidence>
<dbReference type="Proteomes" id="UP000230842">
    <property type="component" value="Unassembled WGS sequence"/>
</dbReference>
<dbReference type="FunFam" id="1.10.3810.10:FF:000001">
    <property type="entry name" value="Penicillin-binding protein 1A"/>
    <property type="match status" value="1"/>
</dbReference>
<dbReference type="InterPro" id="IPR050396">
    <property type="entry name" value="Glycosyltr_51/Transpeptidase"/>
</dbReference>
<keyword evidence="3 17" id="KW-0121">Carboxypeptidase</keyword>
<comment type="catalytic activity">
    <reaction evidence="12">
        <text>Preferential cleavage: (Ac)2-L-Lys-D-Ala-|-D-Ala. Also transpeptidation of peptidyl-alanyl moieties that are N-acyl substituents of D-alanine.</text>
        <dbReference type="EC" id="3.4.16.4"/>
    </reaction>
</comment>
<evidence type="ECO:0000256" key="8">
    <source>
        <dbReference type="ARBA" id="ARBA00022960"/>
    </source>
</evidence>
<dbReference type="GO" id="GO:0030288">
    <property type="term" value="C:outer membrane-bounded periplasmic space"/>
    <property type="evidence" value="ECO:0007669"/>
    <property type="project" value="TreeGrafter"/>
</dbReference>
<sequence length="733" mass="76989">MLGLSLFAGVLVAGLAIPVAAFVGVTSNSMARGFEELPLELRETPIPQRSKVLASDGTLLAYFYSQNRQDVPLSKISPTMRQAIVSIEDSRFYEHGALDFKGTVRALVNNATEGNTQGGSSLTQQLVKNILIQQADNPEELKAATEVTPARKIRELKYAMSYEEKHSKDQILQNYLNISYFGDGAYGISAAAKHYFSVSAANLDLVQSATLAGLVKNPVEYDPVTYPENALRRRNVVLAAMQSQGLITRQVAEKAMSRPLGLKITNFSNGCVSSKAPFFCDYVQRYLLRDESLGKTVDERQYRLEAGGLTIKTTIDLKFQKAADKAVSNRVAPTDSAIGAQALVEPGTGEVRALAQSRPMGNKRKQGETYINYTVPKELGGANGFQAGSTFKAFTAAAALKKGYPASTYFNSPQEMTLSGFNQCDGQSAGSWNVSNSTGAGGFPMSTALPQSVNTYFAQLERLTGLCATTRMAIKLGLPVADKDDTYPSFTLGVIDVSPLDMAAAYAAFPARGKYCEPRPVTEILDKRGDTLKKYDNACDRVMSKAVADTVNQILTKVQSAGGFGASLALDKPSAAKTGTTQDNKAVWYMGYTPSLVNASMIAGANKSGHWKTLAGQSLNGEYLSFSAIGGSSLAGPMWYDTMSRIMDDLPYKSFRSPGSLGAAPSDTPYAPEPEPERPRGGGNGGGGNGGGNGGGDNGGGGGGNGGGPGGGGPNAGPTGGGGGGGGGGGDRD</sequence>
<dbReference type="GO" id="GO:0009002">
    <property type="term" value="F:serine-type D-Ala-D-Ala carboxypeptidase activity"/>
    <property type="evidence" value="ECO:0007669"/>
    <property type="project" value="UniProtKB-EC"/>
</dbReference>
<dbReference type="GO" id="GO:0006508">
    <property type="term" value="P:proteolysis"/>
    <property type="evidence" value="ECO:0007669"/>
    <property type="project" value="UniProtKB-KW"/>
</dbReference>
<dbReference type="GO" id="GO:0008955">
    <property type="term" value="F:peptidoglycan glycosyltransferase activity"/>
    <property type="evidence" value="ECO:0007669"/>
    <property type="project" value="UniProtKB-EC"/>
</dbReference>
<dbReference type="GO" id="GO:0008360">
    <property type="term" value="P:regulation of cell shape"/>
    <property type="evidence" value="ECO:0007669"/>
    <property type="project" value="UniProtKB-KW"/>
</dbReference>
<evidence type="ECO:0000256" key="14">
    <source>
        <dbReference type="SAM" id="MobiDB-lite"/>
    </source>
</evidence>
<keyword evidence="5" id="KW-0328">Glycosyltransferase</keyword>
<dbReference type="InterPro" id="IPR001264">
    <property type="entry name" value="Glyco_trans_51"/>
</dbReference>
<reference evidence="17 18" key="1">
    <citation type="submission" date="2017-11" db="EMBL/GenBank/DDBJ databases">
        <title>Genomic Encyclopedia of Archaeal and Bacterial Type Strains, Phase II (KMG-II): From Individual Species to Whole Genera.</title>
        <authorList>
            <person name="Goeker M."/>
        </authorList>
    </citation>
    <scope>NUCLEOTIDE SEQUENCE [LARGE SCALE GENOMIC DNA]</scope>
    <source>
        <strain evidence="17 18">DSM 27763</strain>
    </source>
</reference>
<keyword evidence="4" id="KW-0645">Protease</keyword>
<dbReference type="Gene3D" id="3.40.710.10">
    <property type="entry name" value="DD-peptidase/beta-lactamase superfamily"/>
    <property type="match status" value="1"/>
</dbReference>
<dbReference type="InterPro" id="IPR036950">
    <property type="entry name" value="PBP_transglycosylase"/>
</dbReference>
<evidence type="ECO:0000259" key="15">
    <source>
        <dbReference type="Pfam" id="PF00905"/>
    </source>
</evidence>
<keyword evidence="18" id="KW-1185">Reference proteome</keyword>
<dbReference type="EMBL" id="PGEZ01000001">
    <property type="protein sequence ID" value="PJJ57403.1"/>
    <property type="molecule type" value="Genomic_DNA"/>
</dbReference>
<dbReference type="InterPro" id="IPR001460">
    <property type="entry name" value="PCN-bd_Tpept"/>
</dbReference>
<keyword evidence="8" id="KW-0133">Cell shape</keyword>
<evidence type="ECO:0000256" key="11">
    <source>
        <dbReference type="ARBA" id="ARBA00023316"/>
    </source>
</evidence>
<evidence type="ECO:0000256" key="5">
    <source>
        <dbReference type="ARBA" id="ARBA00022676"/>
    </source>
</evidence>
<comment type="similarity">
    <text evidence="2">In the N-terminal section; belongs to the glycosyltransferase 51 family.</text>
</comment>
<proteinExistence type="inferred from homology"/>
<evidence type="ECO:0000256" key="1">
    <source>
        <dbReference type="ARBA" id="ARBA00007090"/>
    </source>
</evidence>
<evidence type="ECO:0000259" key="16">
    <source>
        <dbReference type="Pfam" id="PF00912"/>
    </source>
</evidence>
<evidence type="ECO:0000256" key="10">
    <source>
        <dbReference type="ARBA" id="ARBA00023268"/>
    </source>
</evidence>
<name>A0A2M9BHJ2_9ACTN</name>
<evidence type="ECO:0000256" key="13">
    <source>
        <dbReference type="ARBA" id="ARBA00049902"/>
    </source>
</evidence>
<keyword evidence="7" id="KW-0378">Hydrolase</keyword>
<dbReference type="Gene3D" id="1.10.3810.10">
    <property type="entry name" value="Biosynthetic peptidoglycan transglycosylase-like"/>
    <property type="match status" value="1"/>
</dbReference>
<keyword evidence="9" id="KW-0573">Peptidoglycan synthesis</keyword>
<feature type="domain" description="Penicillin-binding protein transpeptidase" evidence="15">
    <location>
        <begin position="342"/>
        <end position="603"/>
    </location>
</feature>